<dbReference type="InterPro" id="IPR011701">
    <property type="entry name" value="MFS"/>
</dbReference>
<comment type="subcellular location">
    <subcellularLocation>
        <location evidence="1">Membrane</location>
        <topology evidence="1">Multi-pass membrane protein</topology>
    </subcellularLocation>
</comment>
<sequence length="454" mass="47485">MADNETPVNVDRLIDEGRWSSFQTLTVGLCAAVTVIDGFDTQSIAYVAPVVAREWGLEASAFGPVFSVGLIGMMVGALALGPIADRLGRKLAIVVSVALMGIFSIATMFAETVEALIVLRFLTGLGLGGAMPNVIALSAEYTPARWRSTAVGVMFCGFPFGAVLGGLLAAQIIPIFGWQSVFLVGGVVPLLLMIVLILTLPESVRFLVARNGSREKVATLITRAVPDVRLPENATFQTPQKADETSRGTARAELFGPKRITVTLLLWATFFMNLLMYYFLINWLPLILQHAGIALSQAILFTALLNAGGIVGTIVLARAIDRVGSFKILGAVLFAAAFAIAAVGYIGGDGGIALAIAIFIAGFCVNGAQNNMNALAAGIYSTPARSTGVGMALGIGRIGSILGPVIGGVLLSANMPLQTLFLIGALPAFIAAAAMFFLTQRTQPQATATTVQAH</sequence>
<dbReference type="Pfam" id="PF07690">
    <property type="entry name" value="MFS_1"/>
    <property type="match status" value="1"/>
</dbReference>
<evidence type="ECO:0000256" key="2">
    <source>
        <dbReference type="ARBA" id="ARBA00022692"/>
    </source>
</evidence>
<feature type="transmembrane region" description="Helical" evidence="5">
    <location>
        <begin position="417"/>
        <end position="438"/>
    </location>
</feature>
<feature type="transmembrane region" description="Helical" evidence="5">
    <location>
        <begin position="352"/>
        <end position="368"/>
    </location>
</feature>
<keyword evidence="2 5" id="KW-0812">Transmembrane</keyword>
<feature type="transmembrane region" description="Helical" evidence="5">
    <location>
        <begin position="116"/>
        <end position="137"/>
    </location>
</feature>
<dbReference type="RefSeq" id="WP_183753322.1">
    <property type="nucleotide sequence ID" value="NZ_JACICC010000006.1"/>
</dbReference>
<keyword evidence="3 5" id="KW-1133">Transmembrane helix</keyword>
<keyword evidence="4 5" id="KW-0472">Membrane</keyword>
<feature type="transmembrane region" description="Helical" evidence="5">
    <location>
        <begin position="149"/>
        <end position="170"/>
    </location>
</feature>
<dbReference type="EMBL" id="JACICC010000006">
    <property type="protein sequence ID" value="MBB3810379.1"/>
    <property type="molecule type" value="Genomic_DNA"/>
</dbReference>
<gene>
    <name evidence="7" type="ORF">FHS81_002480</name>
</gene>
<comment type="caution">
    <text evidence="7">The sequence shown here is derived from an EMBL/GenBank/DDBJ whole genome shotgun (WGS) entry which is preliminary data.</text>
</comment>
<keyword evidence="8" id="KW-1185">Reference proteome</keyword>
<feature type="transmembrane region" description="Helical" evidence="5">
    <location>
        <begin position="389"/>
        <end position="411"/>
    </location>
</feature>
<dbReference type="PROSITE" id="PS00217">
    <property type="entry name" value="SUGAR_TRANSPORT_2"/>
    <property type="match status" value="1"/>
</dbReference>
<feature type="transmembrane region" description="Helical" evidence="5">
    <location>
        <begin position="176"/>
        <end position="200"/>
    </location>
</feature>
<dbReference type="InterPro" id="IPR005829">
    <property type="entry name" value="Sugar_transporter_CS"/>
</dbReference>
<dbReference type="CDD" id="cd17365">
    <property type="entry name" value="MFS_PcaK_like"/>
    <property type="match status" value="1"/>
</dbReference>
<evidence type="ECO:0000259" key="6">
    <source>
        <dbReference type="PROSITE" id="PS50850"/>
    </source>
</evidence>
<name>A0A7W6EHQ8_9HYPH</name>
<dbReference type="PROSITE" id="PS50850">
    <property type="entry name" value="MFS"/>
    <property type="match status" value="1"/>
</dbReference>
<organism evidence="7 8">
    <name type="scientific">Pseudochelatococcus contaminans</name>
    <dbReference type="NCBI Taxonomy" id="1538103"/>
    <lineage>
        <taxon>Bacteria</taxon>
        <taxon>Pseudomonadati</taxon>
        <taxon>Pseudomonadota</taxon>
        <taxon>Alphaproteobacteria</taxon>
        <taxon>Hyphomicrobiales</taxon>
        <taxon>Chelatococcaceae</taxon>
        <taxon>Pseudochelatococcus</taxon>
    </lineage>
</organism>
<feature type="domain" description="Major facilitator superfamily (MFS) profile" evidence="6">
    <location>
        <begin position="26"/>
        <end position="443"/>
    </location>
</feature>
<proteinExistence type="predicted"/>
<feature type="transmembrane region" description="Helical" evidence="5">
    <location>
        <begin position="260"/>
        <end position="281"/>
    </location>
</feature>
<feature type="transmembrane region" description="Helical" evidence="5">
    <location>
        <begin position="328"/>
        <end position="346"/>
    </location>
</feature>
<dbReference type="PROSITE" id="PS00216">
    <property type="entry name" value="SUGAR_TRANSPORT_1"/>
    <property type="match status" value="1"/>
</dbReference>
<feature type="transmembrane region" description="Helical" evidence="5">
    <location>
        <begin position="91"/>
        <end position="110"/>
    </location>
</feature>
<dbReference type="GO" id="GO:0046943">
    <property type="term" value="F:carboxylic acid transmembrane transporter activity"/>
    <property type="evidence" value="ECO:0007669"/>
    <property type="project" value="TreeGrafter"/>
</dbReference>
<dbReference type="PANTHER" id="PTHR23508">
    <property type="entry name" value="CARBOXYLIC ACID TRANSPORTER PROTEIN HOMOLOG"/>
    <property type="match status" value="1"/>
</dbReference>
<evidence type="ECO:0000313" key="7">
    <source>
        <dbReference type="EMBL" id="MBB3810379.1"/>
    </source>
</evidence>
<accession>A0A7W6EHQ8</accession>
<evidence type="ECO:0000256" key="5">
    <source>
        <dbReference type="SAM" id="Phobius"/>
    </source>
</evidence>
<dbReference type="PANTHER" id="PTHR23508:SF10">
    <property type="entry name" value="CARBOXYLIC ACID TRANSPORTER PROTEIN HOMOLOG"/>
    <property type="match status" value="1"/>
</dbReference>
<dbReference type="SUPFAM" id="SSF103473">
    <property type="entry name" value="MFS general substrate transporter"/>
    <property type="match status" value="1"/>
</dbReference>
<feature type="transmembrane region" description="Helical" evidence="5">
    <location>
        <begin position="61"/>
        <end position="84"/>
    </location>
</feature>
<protein>
    <submittedName>
        <fullName evidence="7">AAHS family 4-hydroxybenzoate transporter-like MFS transporter</fullName>
    </submittedName>
</protein>
<dbReference type="Gene3D" id="1.20.1250.20">
    <property type="entry name" value="MFS general substrate transporter like domains"/>
    <property type="match status" value="1"/>
</dbReference>
<reference evidence="7 8" key="1">
    <citation type="submission" date="2020-08" db="EMBL/GenBank/DDBJ databases">
        <title>Genomic Encyclopedia of Type Strains, Phase IV (KMG-IV): sequencing the most valuable type-strain genomes for metagenomic binning, comparative biology and taxonomic classification.</title>
        <authorList>
            <person name="Goeker M."/>
        </authorList>
    </citation>
    <scope>NUCLEOTIDE SEQUENCE [LARGE SCALE GENOMIC DNA]</scope>
    <source>
        <strain evidence="7 8">DSM 28760</strain>
    </source>
</reference>
<evidence type="ECO:0000256" key="4">
    <source>
        <dbReference type="ARBA" id="ARBA00023136"/>
    </source>
</evidence>
<dbReference type="InterPro" id="IPR020846">
    <property type="entry name" value="MFS_dom"/>
</dbReference>
<evidence type="ECO:0000313" key="8">
    <source>
        <dbReference type="Proteomes" id="UP000537592"/>
    </source>
</evidence>
<dbReference type="AlphaFoldDB" id="A0A7W6EHQ8"/>
<dbReference type="GO" id="GO:0005886">
    <property type="term" value="C:plasma membrane"/>
    <property type="evidence" value="ECO:0007669"/>
    <property type="project" value="TreeGrafter"/>
</dbReference>
<evidence type="ECO:0000256" key="3">
    <source>
        <dbReference type="ARBA" id="ARBA00022989"/>
    </source>
</evidence>
<evidence type="ECO:0000256" key="1">
    <source>
        <dbReference type="ARBA" id="ARBA00004141"/>
    </source>
</evidence>
<dbReference type="InterPro" id="IPR036259">
    <property type="entry name" value="MFS_trans_sf"/>
</dbReference>
<dbReference type="Proteomes" id="UP000537592">
    <property type="component" value="Unassembled WGS sequence"/>
</dbReference>
<feature type="transmembrane region" description="Helical" evidence="5">
    <location>
        <begin position="293"/>
        <end position="316"/>
    </location>
</feature>